<comment type="subcellular location">
    <subcellularLocation>
        <location evidence="1">Mitochondrion inner membrane</location>
    </subcellularLocation>
</comment>
<dbReference type="Ensembl" id="ENSPMRT00000029417.1">
    <property type="protein sequence ID" value="ENSPMRP00000027732.1"/>
    <property type="gene ID" value="ENSPMRG00000017897.1"/>
</dbReference>
<dbReference type="SUPFAM" id="SSF81419">
    <property type="entry name" value="Mitochondrial cytochrome c oxidase subunit VIIa"/>
    <property type="match status" value="1"/>
</dbReference>
<keyword evidence="3" id="KW-0999">Mitochondrion inner membrane</keyword>
<evidence type="ECO:0000256" key="6">
    <source>
        <dbReference type="SAM" id="Phobius"/>
    </source>
</evidence>
<evidence type="ECO:0000256" key="2">
    <source>
        <dbReference type="ARBA" id="ARBA00009331"/>
    </source>
</evidence>
<organism evidence="7 8">
    <name type="scientific">Podarcis muralis</name>
    <name type="common">Wall lizard</name>
    <name type="synonym">Lacerta muralis</name>
    <dbReference type="NCBI Taxonomy" id="64176"/>
    <lineage>
        <taxon>Eukaryota</taxon>
        <taxon>Metazoa</taxon>
        <taxon>Chordata</taxon>
        <taxon>Craniata</taxon>
        <taxon>Vertebrata</taxon>
        <taxon>Euteleostomi</taxon>
        <taxon>Lepidosauria</taxon>
        <taxon>Squamata</taxon>
        <taxon>Bifurcata</taxon>
        <taxon>Unidentata</taxon>
        <taxon>Episquamata</taxon>
        <taxon>Laterata</taxon>
        <taxon>Lacertibaenia</taxon>
        <taxon>Lacertidae</taxon>
        <taxon>Podarcis</taxon>
    </lineage>
</organism>
<sequence>HINNALSKDEWNNGCMDSMLYQTTMILSVFGTGYLLYSAMPKKNN</sequence>
<evidence type="ECO:0000256" key="5">
    <source>
        <dbReference type="ARBA" id="ARBA00023136"/>
    </source>
</evidence>
<dbReference type="GO" id="GO:0006123">
    <property type="term" value="P:mitochondrial electron transport, cytochrome c to oxygen"/>
    <property type="evidence" value="ECO:0007669"/>
    <property type="project" value="InterPro"/>
</dbReference>
<feature type="transmembrane region" description="Helical" evidence="6">
    <location>
        <begin position="20"/>
        <end position="37"/>
    </location>
</feature>
<evidence type="ECO:0000256" key="4">
    <source>
        <dbReference type="ARBA" id="ARBA00023128"/>
    </source>
</evidence>
<reference evidence="7" key="3">
    <citation type="submission" date="2025-09" db="UniProtKB">
        <authorList>
            <consortium name="Ensembl"/>
        </authorList>
    </citation>
    <scope>IDENTIFICATION</scope>
</reference>
<keyword evidence="8" id="KW-1185">Reference proteome</keyword>
<dbReference type="InterPro" id="IPR036539">
    <property type="entry name" value="Cyt_c_oxidase_su7a_sf"/>
</dbReference>
<proteinExistence type="inferred from homology"/>
<comment type="similarity">
    <text evidence="2">Belongs to the cytochrome c oxidase VIIa family.</text>
</comment>
<keyword evidence="6" id="KW-0812">Transmembrane</keyword>
<protein>
    <submittedName>
        <fullName evidence="7">Uncharacterized protein</fullName>
    </submittedName>
</protein>
<keyword evidence="4" id="KW-0496">Mitochondrion</keyword>
<dbReference type="Proteomes" id="UP000472272">
    <property type="component" value="Chromosome 12"/>
</dbReference>
<evidence type="ECO:0000313" key="7">
    <source>
        <dbReference type="Ensembl" id="ENSPMRP00000027732.1"/>
    </source>
</evidence>
<dbReference type="Gene3D" id="4.10.91.10">
    <property type="entry name" value="Cytochrome c oxidase, subunit VIIa"/>
    <property type="match status" value="1"/>
</dbReference>
<reference evidence="7 8" key="1">
    <citation type="journal article" date="2019" name="Proc. Natl. Acad. Sci. U.S.A.">
        <title>Regulatory changes in pterin and carotenoid genes underlie balanced color polymorphisms in the wall lizard.</title>
        <authorList>
            <person name="Andrade P."/>
            <person name="Pinho C."/>
            <person name="Perez I de Lanuza G."/>
            <person name="Afonso S."/>
            <person name="Brejcha J."/>
            <person name="Rubin C.J."/>
            <person name="Wallerman O."/>
            <person name="Pereira P."/>
            <person name="Sabatino S.J."/>
            <person name="Bellati A."/>
            <person name="Pellitteri-Rosa D."/>
            <person name="Bosakova Z."/>
            <person name="Bunikis I."/>
            <person name="Carretero M.A."/>
            <person name="Feiner N."/>
            <person name="Marsik P."/>
            <person name="Pauperio F."/>
            <person name="Salvi D."/>
            <person name="Soler L."/>
            <person name="While G.M."/>
            <person name="Uller T."/>
            <person name="Font E."/>
            <person name="Andersson L."/>
            <person name="Carneiro M."/>
        </authorList>
    </citation>
    <scope>NUCLEOTIDE SEQUENCE</scope>
</reference>
<accession>A0A670JY79</accession>
<name>A0A670JY79_PODMU</name>
<dbReference type="GO" id="GO:0005743">
    <property type="term" value="C:mitochondrial inner membrane"/>
    <property type="evidence" value="ECO:0007669"/>
    <property type="project" value="UniProtKB-SubCell"/>
</dbReference>
<keyword evidence="6" id="KW-1133">Transmembrane helix</keyword>
<evidence type="ECO:0000256" key="3">
    <source>
        <dbReference type="ARBA" id="ARBA00022792"/>
    </source>
</evidence>
<dbReference type="GO" id="GO:0045277">
    <property type="term" value="C:respiratory chain complex IV"/>
    <property type="evidence" value="ECO:0007669"/>
    <property type="project" value="InterPro"/>
</dbReference>
<evidence type="ECO:0000256" key="1">
    <source>
        <dbReference type="ARBA" id="ARBA00004273"/>
    </source>
</evidence>
<keyword evidence="5 6" id="KW-0472">Membrane</keyword>
<dbReference type="AlphaFoldDB" id="A0A670JY79"/>
<evidence type="ECO:0000313" key="8">
    <source>
        <dbReference type="Proteomes" id="UP000472272"/>
    </source>
</evidence>
<reference evidence="7" key="2">
    <citation type="submission" date="2025-08" db="UniProtKB">
        <authorList>
            <consortium name="Ensembl"/>
        </authorList>
    </citation>
    <scope>IDENTIFICATION</scope>
</reference>